<dbReference type="SMART" id="SM00225">
    <property type="entry name" value="BTB"/>
    <property type="match status" value="1"/>
</dbReference>
<sequence>MAAGERKACTVLHGREDRSFHVRLSLNVTKGLSDDGCVEETVVFPSAGSLRTSSTNRTPHTDPAGPVPGAAPRVQGAGAHRPAGPERAAAVRETIESTGGCLIARRDDVEGDCVVDGQFTALCNVVITAAKTAAPLLPTTTSSRLDRDILLASDLTDVSFLVDGETFRAHRLVLAARSPVFKASLFGSMAESTASSITIEDMRGSMLHYMYHGALPAAVLLESAGGADRKMEEVEHLLVGADRYGVDTLKRMCEEILCAGVSTSTVLSTWVFAEERACLRLNTKCLEFLNVGDNFKQVAITDQYVDLMKNVPSFGAQVRNLFKRPKHNFHWAT</sequence>
<proteinExistence type="inferred from homology"/>
<reference evidence="5" key="2">
    <citation type="submission" date="2021-12" db="EMBL/GenBank/DDBJ databases">
        <title>Resequencing data analysis of finger millet.</title>
        <authorList>
            <person name="Hatakeyama M."/>
            <person name="Aluri S."/>
            <person name="Balachadran M.T."/>
            <person name="Sivarajan S.R."/>
            <person name="Poveda L."/>
            <person name="Shimizu-Inatsugi R."/>
            <person name="Schlapbach R."/>
            <person name="Sreeman S.M."/>
            <person name="Shimizu K.K."/>
        </authorList>
    </citation>
    <scope>NUCLEOTIDE SEQUENCE</scope>
</reference>
<dbReference type="SUPFAM" id="SSF54695">
    <property type="entry name" value="POZ domain"/>
    <property type="match status" value="1"/>
</dbReference>
<dbReference type="AlphaFoldDB" id="A0AAV5FH95"/>
<protein>
    <recommendedName>
        <fullName evidence="4">BTB domain-containing protein</fullName>
    </recommendedName>
</protein>
<dbReference type="Pfam" id="PF24570">
    <property type="entry name" value="BACK_BPM_SPOP"/>
    <property type="match status" value="1"/>
</dbReference>
<dbReference type="PANTHER" id="PTHR26379:SF469">
    <property type="entry name" value="MAB1"/>
    <property type="match status" value="1"/>
</dbReference>
<dbReference type="InterPro" id="IPR000210">
    <property type="entry name" value="BTB/POZ_dom"/>
</dbReference>
<accession>A0AAV5FH95</accession>
<feature type="region of interest" description="Disordered" evidence="3">
    <location>
        <begin position="49"/>
        <end position="85"/>
    </location>
</feature>
<comment type="caution">
    <text evidence="5">The sequence shown here is derived from an EMBL/GenBank/DDBJ whole genome shotgun (WGS) entry which is preliminary data.</text>
</comment>
<organism evidence="5 6">
    <name type="scientific">Eleusine coracana subsp. coracana</name>
    <dbReference type="NCBI Taxonomy" id="191504"/>
    <lineage>
        <taxon>Eukaryota</taxon>
        <taxon>Viridiplantae</taxon>
        <taxon>Streptophyta</taxon>
        <taxon>Embryophyta</taxon>
        <taxon>Tracheophyta</taxon>
        <taxon>Spermatophyta</taxon>
        <taxon>Magnoliopsida</taxon>
        <taxon>Liliopsida</taxon>
        <taxon>Poales</taxon>
        <taxon>Poaceae</taxon>
        <taxon>PACMAD clade</taxon>
        <taxon>Chloridoideae</taxon>
        <taxon>Cynodonteae</taxon>
        <taxon>Eleusininae</taxon>
        <taxon>Eleusine</taxon>
    </lineage>
</organism>
<dbReference type="GO" id="GO:0016567">
    <property type="term" value="P:protein ubiquitination"/>
    <property type="evidence" value="ECO:0007669"/>
    <property type="project" value="InterPro"/>
</dbReference>
<dbReference type="InterPro" id="IPR011333">
    <property type="entry name" value="SKP1/BTB/POZ_sf"/>
</dbReference>
<dbReference type="Gene3D" id="1.25.40.420">
    <property type="match status" value="1"/>
</dbReference>
<feature type="compositionally biased region" description="Low complexity" evidence="3">
    <location>
        <begin position="63"/>
        <end position="79"/>
    </location>
</feature>
<dbReference type="Proteomes" id="UP001054889">
    <property type="component" value="Unassembled WGS sequence"/>
</dbReference>
<feature type="compositionally biased region" description="Polar residues" evidence="3">
    <location>
        <begin position="49"/>
        <end position="58"/>
    </location>
</feature>
<feature type="domain" description="BTB" evidence="4">
    <location>
        <begin position="156"/>
        <end position="219"/>
    </location>
</feature>
<dbReference type="PANTHER" id="PTHR26379">
    <property type="entry name" value="BTB/POZ AND MATH DOMAIN-CONTAINING PROTEIN 1"/>
    <property type="match status" value="1"/>
</dbReference>
<evidence type="ECO:0000313" key="6">
    <source>
        <dbReference type="Proteomes" id="UP001054889"/>
    </source>
</evidence>
<evidence type="ECO:0000256" key="1">
    <source>
        <dbReference type="ARBA" id="ARBA00004906"/>
    </source>
</evidence>
<dbReference type="Gene3D" id="3.30.710.10">
    <property type="entry name" value="Potassium Channel Kv1.1, Chain A"/>
    <property type="match status" value="1"/>
</dbReference>
<evidence type="ECO:0000256" key="3">
    <source>
        <dbReference type="SAM" id="MobiDB-lite"/>
    </source>
</evidence>
<name>A0AAV5FH95_ELECO</name>
<dbReference type="EMBL" id="BQKI01000085">
    <property type="protein sequence ID" value="GJN34161.1"/>
    <property type="molecule type" value="Genomic_DNA"/>
</dbReference>
<keyword evidence="6" id="KW-1185">Reference proteome</keyword>
<gene>
    <name evidence="5" type="primary">gb22804</name>
    <name evidence="5" type="ORF">PR202_gb22804</name>
</gene>
<dbReference type="InterPro" id="IPR056423">
    <property type="entry name" value="BACK_BPM_SPOP"/>
</dbReference>
<dbReference type="PROSITE" id="PS50097">
    <property type="entry name" value="BTB"/>
    <property type="match status" value="1"/>
</dbReference>
<evidence type="ECO:0000313" key="5">
    <source>
        <dbReference type="EMBL" id="GJN34161.1"/>
    </source>
</evidence>
<comment type="pathway">
    <text evidence="1">Protein modification; protein ubiquitination.</text>
</comment>
<dbReference type="Pfam" id="PF00651">
    <property type="entry name" value="BTB"/>
    <property type="match status" value="1"/>
</dbReference>
<evidence type="ECO:0000256" key="2">
    <source>
        <dbReference type="ARBA" id="ARBA00010846"/>
    </source>
</evidence>
<reference evidence="5" key="1">
    <citation type="journal article" date="2018" name="DNA Res.">
        <title>Multiple hybrid de novo genome assembly of finger millet, an orphan allotetraploid crop.</title>
        <authorList>
            <person name="Hatakeyama M."/>
            <person name="Aluri S."/>
            <person name="Balachadran M.T."/>
            <person name="Sivarajan S.R."/>
            <person name="Patrignani A."/>
            <person name="Gruter S."/>
            <person name="Poveda L."/>
            <person name="Shimizu-Inatsugi R."/>
            <person name="Baeten J."/>
            <person name="Francoijs K.J."/>
            <person name="Nataraja K.N."/>
            <person name="Reddy Y.A.N."/>
            <person name="Phadnis S."/>
            <person name="Ravikumar R.L."/>
            <person name="Schlapbach R."/>
            <person name="Sreeman S.M."/>
            <person name="Shimizu K.K."/>
        </authorList>
    </citation>
    <scope>NUCLEOTIDE SEQUENCE</scope>
</reference>
<dbReference type="InterPro" id="IPR045005">
    <property type="entry name" value="BPM1-6"/>
</dbReference>
<evidence type="ECO:0000259" key="4">
    <source>
        <dbReference type="PROSITE" id="PS50097"/>
    </source>
</evidence>
<comment type="similarity">
    <text evidence="2">Belongs to the Tdpoz family.</text>
</comment>